<dbReference type="InterPro" id="IPR042197">
    <property type="entry name" value="Apaf_helical"/>
</dbReference>
<dbReference type="Pfam" id="PF23282">
    <property type="entry name" value="WHD_ROQ1"/>
    <property type="match status" value="1"/>
</dbReference>
<dbReference type="SMART" id="SM00369">
    <property type="entry name" value="LRR_TYP"/>
    <property type="match status" value="5"/>
</dbReference>
<dbReference type="Gene3D" id="1.10.8.430">
    <property type="entry name" value="Helical domain of apoptotic protease-activating factors"/>
    <property type="match status" value="1"/>
</dbReference>
<dbReference type="GO" id="GO:0006952">
    <property type="term" value="P:defense response"/>
    <property type="evidence" value="ECO:0007669"/>
    <property type="project" value="InterPro"/>
</dbReference>
<dbReference type="PANTHER" id="PTHR11017">
    <property type="entry name" value="LEUCINE-RICH REPEAT-CONTAINING PROTEIN"/>
    <property type="match status" value="1"/>
</dbReference>
<dbReference type="Proteomes" id="UP000238479">
    <property type="component" value="Chromosome 4"/>
</dbReference>
<evidence type="ECO:0000256" key="1">
    <source>
        <dbReference type="ARBA" id="ARBA00022614"/>
    </source>
</evidence>
<dbReference type="GO" id="GO:0016787">
    <property type="term" value="F:hydrolase activity"/>
    <property type="evidence" value="ECO:0007669"/>
    <property type="project" value="UniProtKB-KW"/>
</dbReference>
<dbReference type="SUPFAM" id="SSF52540">
    <property type="entry name" value="P-loop containing nucleoside triphosphate hydrolases"/>
    <property type="match status" value="1"/>
</dbReference>
<evidence type="ECO:0000313" key="5">
    <source>
        <dbReference type="Proteomes" id="UP000238479"/>
    </source>
</evidence>
<dbReference type="OMA" id="REWFYEG"/>
<dbReference type="Gene3D" id="3.40.50.300">
    <property type="entry name" value="P-loop containing nucleotide triphosphate hydrolases"/>
    <property type="match status" value="1"/>
</dbReference>
<keyword evidence="1" id="KW-0433">Leucine-rich repeat</keyword>
<dbReference type="PRINTS" id="PR00364">
    <property type="entry name" value="DISEASERSIST"/>
</dbReference>
<keyword evidence="4" id="KW-0378">Hydrolase</keyword>
<dbReference type="Gene3D" id="3.80.10.10">
    <property type="entry name" value="Ribonuclease Inhibitor"/>
    <property type="match status" value="4"/>
</dbReference>
<dbReference type="InterPro" id="IPR027417">
    <property type="entry name" value="P-loop_NTPase"/>
</dbReference>
<name>A0A2P6R4A1_ROSCH</name>
<dbReference type="InterPro" id="IPR003591">
    <property type="entry name" value="Leu-rich_rpt_typical-subtyp"/>
</dbReference>
<proteinExistence type="predicted"/>
<dbReference type="InterPro" id="IPR003593">
    <property type="entry name" value="AAA+_ATPase"/>
</dbReference>
<dbReference type="Gramene" id="PRQ41266">
    <property type="protein sequence ID" value="PRQ41266"/>
    <property type="gene ID" value="RchiOBHm_Chr4g0445061"/>
</dbReference>
<comment type="caution">
    <text evidence="4">The sequence shown here is derived from an EMBL/GenBank/DDBJ whole genome shotgun (WGS) entry which is preliminary data.</text>
</comment>
<feature type="domain" description="AAA+ ATPase" evidence="3">
    <location>
        <begin position="63"/>
        <end position="202"/>
    </location>
</feature>
<evidence type="ECO:0000313" key="4">
    <source>
        <dbReference type="EMBL" id="PRQ41266.1"/>
    </source>
</evidence>
<evidence type="ECO:0000256" key="2">
    <source>
        <dbReference type="ARBA" id="ARBA00022737"/>
    </source>
</evidence>
<dbReference type="InterPro" id="IPR044974">
    <property type="entry name" value="Disease_R_plants"/>
</dbReference>
<dbReference type="EMBL" id="PDCK01000042">
    <property type="protein sequence ID" value="PRQ41266.1"/>
    <property type="molecule type" value="Genomic_DNA"/>
</dbReference>
<organism evidence="4 5">
    <name type="scientific">Rosa chinensis</name>
    <name type="common">China rose</name>
    <dbReference type="NCBI Taxonomy" id="74649"/>
    <lineage>
        <taxon>Eukaryota</taxon>
        <taxon>Viridiplantae</taxon>
        <taxon>Streptophyta</taxon>
        <taxon>Embryophyta</taxon>
        <taxon>Tracheophyta</taxon>
        <taxon>Spermatophyta</taxon>
        <taxon>Magnoliopsida</taxon>
        <taxon>eudicotyledons</taxon>
        <taxon>Gunneridae</taxon>
        <taxon>Pentapetalae</taxon>
        <taxon>rosids</taxon>
        <taxon>fabids</taxon>
        <taxon>Rosales</taxon>
        <taxon>Rosaceae</taxon>
        <taxon>Rosoideae</taxon>
        <taxon>Rosoideae incertae sedis</taxon>
        <taxon>Rosa</taxon>
    </lineage>
</organism>
<dbReference type="InterPro" id="IPR058192">
    <property type="entry name" value="WHD_ROQ1-like"/>
</dbReference>
<dbReference type="Pfam" id="PF00931">
    <property type="entry name" value="NB-ARC"/>
    <property type="match status" value="1"/>
</dbReference>
<dbReference type="InterPro" id="IPR002182">
    <property type="entry name" value="NB-ARC"/>
</dbReference>
<gene>
    <name evidence="4" type="ORF">RchiOBHm_Chr4g0445061</name>
</gene>
<accession>A0A2P6R4A1</accession>
<reference evidence="4 5" key="1">
    <citation type="journal article" date="2018" name="Nat. Genet.">
        <title>The Rosa genome provides new insights in the design of modern roses.</title>
        <authorList>
            <person name="Bendahmane M."/>
        </authorList>
    </citation>
    <scope>NUCLEOTIDE SEQUENCE [LARGE SCALE GENOMIC DNA]</scope>
    <source>
        <strain evidence="5">cv. Old Blush</strain>
    </source>
</reference>
<keyword evidence="2" id="KW-0677">Repeat</keyword>
<keyword evidence="5" id="KW-1185">Reference proteome</keyword>
<protein>
    <submittedName>
        <fullName evidence="4">Putative P-loop containing nucleoside triphosphate hydrolase, leucine-rich repeat domain, L</fullName>
    </submittedName>
</protein>
<sequence length="1281" mass="142644">MAKVGGKAGFVVNSSNEAERIQSLVETVLAEINKIPVGLAAYTVGLDSRIEDVMKLLDVRSSDVRVVGVHGMGGVGKTTLAKAIFNKLVGHFGGHSFVPNVREVSAGPNGLVSLQNKLITDLSPGKVPVNDLETGISAIKALVYDKRVLVVLDDVDNVNQLSALVGKGQWFNEGSRIIITTRDRGLLPSYLVNYKLYEVRELDVSQALQLFSYHALRRDRPTDNFLSLSEEIVSLTGGLPLALEVFGSFLFDKRRIEEWTDALHKLTKIRPQHLQDVLKISYDALDEQEKCIFLDIACLFVKMNPKREDAIDILRSCGFDGEIAIADLTTKSLIKITEDNTLWMHDQVRDMGRQIVTHESLLDPGMRSRLWEHDKIMNVFKDDTGTRCIQGIVLEDLDTERKMNLPRDLTGDKISWNNFKNSPNLTSAVTYVRERYKAYLQNQAEKKSWVTLRSKPFGAMVNLRLLQMNYVNLEGRFEFLPSELKWLQWKGCPLKSLPSVLFLRRLAGLDLSYSKVERLCSGNTNKVAEKLMFLNLSGCSFLTTIPDLSGNHALEKLILKNCVGLIKLHDSIGNLNTLVHLNLQDCENLVELPSDVSGLRKLENLILSGCSKLKRLPKNIETLVSLKELLLDKTAIESLPEAIFHLTKLEKLSLNRCRVLKGLPEEIGKLCSLKEISLNGSGLEKLPDSIGSLANLEILSLFWCESLTTIPNSLGDLNNLMEFFTYGTPIEELPLSFGSLSNLKELSVGRGQFLRTLPDSIGGLKSLVVLKIDETSITGLPQEISALKTLEKLELRKCESLGSLPESIGSMWALTSIIITAANITELPESIGRLENLTMLRLNTCKQFRKLPASIGQLKSLHRLQMVETAVTELPESFGMLSNLMVLSMGKKPQNGRHTEEKFILPASFSNLSLLYELDARACNISGEIADDFEKLSSLETLNLGRNSFCRLPASLSGLSTLGKLSLPHCKKLKSLPPLPSSLKQVDVANCVALENISDVSNLENLTDFNLTNCEKVLDIPGIECLDSLTRLFMSGCNSCSSAVKKRLAKKSYPRRIRTLSIPGSKIPDWFSQDVITFSERKNHVLKDVIIAVVVSLNHQIPDDLREELPAVVDIVAKILILDSPTFTSTLVLSGVPNTNEDQFFLCRYPISHPLVFQLKDGYKIHVERREPPYVKGVELKKWGIHLVYEGDDDYEGDEESLKESQQSLSEKLAKFFGSFDEEADSTSIVEQVDCTPESSHNEDEGMAQEMRESDRGYFISFFLKLLSFCGSVGCVSGSET</sequence>
<evidence type="ECO:0000259" key="3">
    <source>
        <dbReference type="SMART" id="SM00382"/>
    </source>
</evidence>
<dbReference type="GO" id="GO:0043531">
    <property type="term" value="F:ADP binding"/>
    <property type="evidence" value="ECO:0007669"/>
    <property type="project" value="InterPro"/>
</dbReference>
<dbReference type="InterPro" id="IPR032675">
    <property type="entry name" value="LRR_dom_sf"/>
</dbReference>
<dbReference type="SMART" id="SM00382">
    <property type="entry name" value="AAA"/>
    <property type="match status" value="1"/>
</dbReference>
<dbReference type="PANTHER" id="PTHR11017:SF385">
    <property type="entry name" value="DISEASE RESISTANCE PROTEIN (TIR-NBS-LRR CLASS)-RELATED"/>
    <property type="match status" value="1"/>
</dbReference>
<dbReference type="SUPFAM" id="SSF52058">
    <property type="entry name" value="L domain-like"/>
    <property type="match status" value="2"/>
</dbReference>